<feature type="transmembrane region" description="Helical" evidence="6">
    <location>
        <begin position="147"/>
        <end position="164"/>
    </location>
</feature>
<proteinExistence type="predicted"/>
<dbReference type="STRING" id="1797711.A2870_02860"/>
<dbReference type="PANTHER" id="PTHR30474">
    <property type="entry name" value="CELL CYCLE PROTEIN"/>
    <property type="match status" value="1"/>
</dbReference>
<sequence length="347" mass="38114">MAKTIDALLVAMVLALGAISLTTIFAANKSLATSQLIFWIFGLIIFYTASHTYYLTWHKYALPTYVLSIFALLFVFLFGEQIRGSVRWIDLGVFRFQPSEIAKVATIILLAKFFNKRSASNLYHVLLSILLILPVFVMIFLQPDFGSALAIIAIWAGITFAAGIEKKHVIVLGLLFLILSLFAYEILAPYQKARIATFLNPNQDPLGQGYNIIQSKIAVGSGQLTGRGLGLGSQSQLNFLPESESDFIFASIAEQLGFLGAALVIIIFSAFLMRLAGYLKNTERFNQLIVIGALSLLLYQFLVNVGMNMGILPVTGITLPFVSYGGSSLISLLLLLGIIFSTKIQNY</sequence>
<dbReference type="GO" id="GO:0051301">
    <property type="term" value="P:cell division"/>
    <property type="evidence" value="ECO:0007669"/>
    <property type="project" value="InterPro"/>
</dbReference>
<accession>A0A1F5G6W0</accession>
<keyword evidence="4 6" id="KW-1133">Transmembrane helix</keyword>
<feature type="transmembrane region" description="Helical" evidence="6">
    <location>
        <begin position="285"/>
        <end position="302"/>
    </location>
</feature>
<dbReference type="InterPro" id="IPR018365">
    <property type="entry name" value="Cell_cycle_FtsW-rel_CS"/>
</dbReference>
<reference evidence="7 8" key="1">
    <citation type="journal article" date="2016" name="Nat. Commun.">
        <title>Thousands of microbial genomes shed light on interconnected biogeochemical processes in an aquifer system.</title>
        <authorList>
            <person name="Anantharaman K."/>
            <person name="Brown C.T."/>
            <person name="Hug L.A."/>
            <person name="Sharon I."/>
            <person name="Castelle C.J."/>
            <person name="Probst A.J."/>
            <person name="Thomas B.C."/>
            <person name="Singh A."/>
            <person name="Wilkins M.J."/>
            <person name="Karaoz U."/>
            <person name="Brodie E.L."/>
            <person name="Williams K.H."/>
            <person name="Hubbard S.S."/>
            <person name="Banfield J.F."/>
        </authorList>
    </citation>
    <scope>NUCLEOTIDE SEQUENCE [LARGE SCALE GENOMIC DNA]</scope>
</reference>
<feature type="transmembrane region" description="Helical" evidence="6">
    <location>
        <begin position="169"/>
        <end position="190"/>
    </location>
</feature>
<feature type="transmembrane region" description="Helical" evidence="6">
    <location>
        <begin position="322"/>
        <end position="341"/>
    </location>
</feature>
<feature type="transmembrane region" description="Helical" evidence="6">
    <location>
        <begin position="62"/>
        <end position="79"/>
    </location>
</feature>
<evidence type="ECO:0000313" key="8">
    <source>
        <dbReference type="Proteomes" id="UP000179102"/>
    </source>
</evidence>
<dbReference type="InterPro" id="IPR001182">
    <property type="entry name" value="FtsW/RodA"/>
</dbReference>
<evidence type="ECO:0000256" key="3">
    <source>
        <dbReference type="ARBA" id="ARBA00022960"/>
    </source>
</evidence>
<dbReference type="NCBIfam" id="TIGR02210">
    <property type="entry name" value="rodA_shape"/>
    <property type="match status" value="1"/>
</dbReference>
<dbReference type="GO" id="GO:0015648">
    <property type="term" value="F:lipid-linked peptidoglycan transporter activity"/>
    <property type="evidence" value="ECO:0007669"/>
    <property type="project" value="TreeGrafter"/>
</dbReference>
<feature type="transmembrane region" description="Helical" evidence="6">
    <location>
        <begin position="247"/>
        <end position="273"/>
    </location>
</feature>
<keyword evidence="3" id="KW-0133">Cell shape</keyword>
<keyword evidence="5 6" id="KW-0472">Membrane</keyword>
<dbReference type="Pfam" id="PF01098">
    <property type="entry name" value="FTSW_RODA_SPOVE"/>
    <property type="match status" value="1"/>
</dbReference>
<dbReference type="AlphaFoldDB" id="A0A1F5G6W0"/>
<dbReference type="GO" id="GO:0032153">
    <property type="term" value="C:cell division site"/>
    <property type="evidence" value="ECO:0007669"/>
    <property type="project" value="TreeGrafter"/>
</dbReference>
<gene>
    <name evidence="7" type="ORF">A2870_02860</name>
</gene>
<evidence type="ECO:0000313" key="7">
    <source>
        <dbReference type="EMBL" id="OGD87597.1"/>
    </source>
</evidence>
<evidence type="ECO:0000256" key="1">
    <source>
        <dbReference type="ARBA" id="ARBA00004141"/>
    </source>
</evidence>
<evidence type="ECO:0000256" key="4">
    <source>
        <dbReference type="ARBA" id="ARBA00022989"/>
    </source>
</evidence>
<comment type="subcellular location">
    <subcellularLocation>
        <location evidence="1">Membrane</location>
        <topology evidence="1">Multi-pass membrane protein</topology>
    </subcellularLocation>
</comment>
<name>A0A1F5G6W0_9BACT</name>
<dbReference type="InterPro" id="IPR011923">
    <property type="entry name" value="RodA/MrdB"/>
</dbReference>
<evidence type="ECO:0000256" key="5">
    <source>
        <dbReference type="ARBA" id="ARBA00023136"/>
    </source>
</evidence>
<organism evidence="7 8">
    <name type="scientific">Candidatus Curtissbacteria bacterium RIFCSPHIGHO2_01_FULL_41_11</name>
    <dbReference type="NCBI Taxonomy" id="1797711"/>
    <lineage>
        <taxon>Bacteria</taxon>
        <taxon>Candidatus Curtissiibacteriota</taxon>
    </lineage>
</organism>
<protein>
    <submittedName>
        <fullName evidence="7">Rod shape-determining protein RodA</fullName>
    </submittedName>
</protein>
<dbReference type="Proteomes" id="UP000179102">
    <property type="component" value="Unassembled WGS sequence"/>
</dbReference>
<feature type="transmembrane region" description="Helical" evidence="6">
    <location>
        <begin position="122"/>
        <end position="141"/>
    </location>
</feature>
<dbReference type="GO" id="GO:0008360">
    <property type="term" value="P:regulation of cell shape"/>
    <property type="evidence" value="ECO:0007669"/>
    <property type="project" value="UniProtKB-KW"/>
</dbReference>
<dbReference type="PROSITE" id="PS00428">
    <property type="entry name" value="FTSW_RODA_SPOVE"/>
    <property type="match status" value="1"/>
</dbReference>
<evidence type="ECO:0000256" key="6">
    <source>
        <dbReference type="SAM" id="Phobius"/>
    </source>
</evidence>
<dbReference type="EMBL" id="MFAZ01000011">
    <property type="protein sequence ID" value="OGD87597.1"/>
    <property type="molecule type" value="Genomic_DNA"/>
</dbReference>
<comment type="caution">
    <text evidence="7">The sequence shown here is derived from an EMBL/GenBank/DDBJ whole genome shotgun (WGS) entry which is preliminary data.</text>
</comment>
<evidence type="ECO:0000256" key="2">
    <source>
        <dbReference type="ARBA" id="ARBA00022692"/>
    </source>
</evidence>
<keyword evidence="2 6" id="KW-0812">Transmembrane</keyword>
<feature type="transmembrane region" description="Helical" evidence="6">
    <location>
        <begin position="36"/>
        <end position="55"/>
    </location>
</feature>
<dbReference type="GO" id="GO:0005886">
    <property type="term" value="C:plasma membrane"/>
    <property type="evidence" value="ECO:0007669"/>
    <property type="project" value="TreeGrafter"/>
</dbReference>